<protein>
    <submittedName>
        <fullName evidence="2">Uncharacterized protein</fullName>
    </submittedName>
</protein>
<gene>
    <name evidence="2" type="ORF">AMEX_G8835</name>
</gene>
<feature type="compositionally biased region" description="Polar residues" evidence="1">
    <location>
        <begin position="91"/>
        <end position="101"/>
    </location>
</feature>
<feature type="region of interest" description="Disordered" evidence="1">
    <location>
        <begin position="71"/>
        <end position="115"/>
    </location>
</feature>
<evidence type="ECO:0000256" key="1">
    <source>
        <dbReference type="SAM" id="MobiDB-lite"/>
    </source>
</evidence>
<accession>A0A8T2M0H5</accession>
<reference evidence="2 3" key="1">
    <citation type="submission" date="2021-07" db="EMBL/GenBank/DDBJ databases">
        <authorList>
            <person name="Imarazene B."/>
            <person name="Zahm M."/>
            <person name="Klopp C."/>
            <person name="Cabau C."/>
            <person name="Beille S."/>
            <person name="Jouanno E."/>
            <person name="Castinel A."/>
            <person name="Lluch J."/>
            <person name="Gil L."/>
            <person name="Kuchtly C."/>
            <person name="Lopez Roques C."/>
            <person name="Donnadieu C."/>
            <person name="Parrinello H."/>
            <person name="Journot L."/>
            <person name="Du K."/>
            <person name="Schartl M."/>
            <person name="Retaux S."/>
            <person name="Guiguen Y."/>
        </authorList>
    </citation>
    <scope>NUCLEOTIDE SEQUENCE [LARGE SCALE GENOMIC DNA]</scope>
    <source>
        <strain evidence="2">Pach_M1</strain>
        <tissue evidence="2">Testis</tissue>
    </source>
</reference>
<evidence type="ECO:0000313" key="3">
    <source>
        <dbReference type="Proteomes" id="UP000752171"/>
    </source>
</evidence>
<name>A0A8T2M0H5_ASTMX</name>
<dbReference type="Proteomes" id="UP000752171">
    <property type="component" value="Unassembled WGS sequence"/>
</dbReference>
<sequence>MVSAENKPKKKGKDEKKNLCSAWEGFEADNRTNDDNVLYGCWKAKQQIKHKCRYLDEKNVVVADHLRRCPWSSGSERSDVAEKIPPGLDASQDNTLSTTSPVVLPADPSPLRQSPSDTDCFPANNNALVNPMIHKQSIIYGLSPMGTSSLEVKKHSLPLIRWAPAASRVLMLEEPVAWRCKGLATVNREARPAEPSQLWKRASGKKLEWGHGRPARLAHLQVQSPKNGPSVARKRPVIQREARLTAGHGGVQVQDSHVEQNFSQKAAETKHRDLPHDSDGSASGVPTNKQALYNSLDLWSPTQAEAGLSSAQLVQQGGIATACSDVSQWMDVLCQSGYQGNSKSSTGFRDVTLFHVLQILQSKPVHFPQVGGQRRLEVL</sequence>
<evidence type="ECO:0000313" key="2">
    <source>
        <dbReference type="EMBL" id="KAG9276517.1"/>
    </source>
</evidence>
<dbReference type="KEGG" id="amex:103027205"/>
<feature type="compositionally biased region" description="Basic and acidic residues" evidence="1">
    <location>
        <begin position="267"/>
        <end position="279"/>
    </location>
</feature>
<feature type="region of interest" description="Disordered" evidence="1">
    <location>
        <begin position="265"/>
        <end position="287"/>
    </location>
</feature>
<organism evidence="2 3">
    <name type="scientific">Astyanax mexicanus</name>
    <name type="common">Blind cave fish</name>
    <name type="synonym">Astyanax fasciatus mexicanus</name>
    <dbReference type="NCBI Taxonomy" id="7994"/>
    <lineage>
        <taxon>Eukaryota</taxon>
        <taxon>Metazoa</taxon>
        <taxon>Chordata</taxon>
        <taxon>Craniata</taxon>
        <taxon>Vertebrata</taxon>
        <taxon>Euteleostomi</taxon>
        <taxon>Actinopterygii</taxon>
        <taxon>Neopterygii</taxon>
        <taxon>Teleostei</taxon>
        <taxon>Ostariophysi</taxon>
        <taxon>Characiformes</taxon>
        <taxon>Characoidei</taxon>
        <taxon>Acestrorhamphidae</taxon>
        <taxon>Acestrorhamphinae</taxon>
        <taxon>Astyanax</taxon>
    </lineage>
</organism>
<proteinExistence type="predicted"/>
<dbReference type="EMBL" id="JAICCE010000006">
    <property type="protein sequence ID" value="KAG9276517.1"/>
    <property type="molecule type" value="Genomic_DNA"/>
</dbReference>
<dbReference type="AlphaFoldDB" id="A0A8T2M0H5"/>
<comment type="caution">
    <text evidence="2">The sequence shown here is derived from an EMBL/GenBank/DDBJ whole genome shotgun (WGS) entry which is preliminary data.</text>
</comment>